<keyword evidence="3" id="KW-1185">Reference proteome</keyword>
<dbReference type="OrthoDB" id="2958217at2759"/>
<dbReference type="Pfam" id="PF06985">
    <property type="entry name" value="HET"/>
    <property type="match status" value="1"/>
</dbReference>
<protein>
    <submittedName>
        <fullName evidence="2">HET-domain-containing protein</fullName>
    </submittedName>
</protein>
<dbReference type="Proteomes" id="UP000799757">
    <property type="component" value="Unassembled WGS sequence"/>
</dbReference>
<dbReference type="PANTHER" id="PTHR33112">
    <property type="entry name" value="DOMAIN PROTEIN, PUTATIVE-RELATED"/>
    <property type="match status" value="1"/>
</dbReference>
<feature type="domain" description="Heterokaryon incompatibility" evidence="1">
    <location>
        <begin position="26"/>
        <end position="180"/>
    </location>
</feature>
<dbReference type="PANTHER" id="PTHR33112:SF10">
    <property type="entry name" value="TOL"/>
    <property type="match status" value="1"/>
</dbReference>
<evidence type="ECO:0000259" key="1">
    <source>
        <dbReference type="Pfam" id="PF06985"/>
    </source>
</evidence>
<accession>A0A6A6WP14</accession>
<sequence length="290" mass="33535">LPRRVLDVDTNLIKLVETEKSETGYYVALSHCWGKPENHPPKTTRTNYKDHLAGIPLAMLPKTFQDAVKITRHIGVQYLWIDSLCIVQDDESDWNREAANMGAIYEYARLTIAAAGAPDCKRGCFLSSDQRTYPPDPSRVTVLSQGSNGLPVTVHFAAVPWEEYTPYFSELGCRAWARQEWYLSRRLLLFTRGGISWKCRVSQFNEREVYYDMEEKREWEHLLQRYSEDDLTYETDRLVALQGVANQVSPIMDGTYHFGLWTHMPELLFWMMRGPETDVKGPDAPSWSWA</sequence>
<evidence type="ECO:0000313" key="3">
    <source>
        <dbReference type="Proteomes" id="UP000799757"/>
    </source>
</evidence>
<dbReference type="InterPro" id="IPR010730">
    <property type="entry name" value="HET"/>
</dbReference>
<dbReference type="AlphaFoldDB" id="A0A6A6WP14"/>
<organism evidence="2 3">
    <name type="scientific">Melanomma pulvis-pyrius CBS 109.77</name>
    <dbReference type="NCBI Taxonomy" id="1314802"/>
    <lineage>
        <taxon>Eukaryota</taxon>
        <taxon>Fungi</taxon>
        <taxon>Dikarya</taxon>
        <taxon>Ascomycota</taxon>
        <taxon>Pezizomycotina</taxon>
        <taxon>Dothideomycetes</taxon>
        <taxon>Pleosporomycetidae</taxon>
        <taxon>Pleosporales</taxon>
        <taxon>Melanommataceae</taxon>
        <taxon>Melanomma</taxon>
    </lineage>
</organism>
<evidence type="ECO:0000313" key="2">
    <source>
        <dbReference type="EMBL" id="KAF2785830.1"/>
    </source>
</evidence>
<name>A0A6A6WP14_9PLEO</name>
<feature type="non-terminal residue" evidence="2">
    <location>
        <position position="1"/>
    </location>
</feature>
<reference evidence="2" key="1">
    <citation type="journal article" date="2020" name="Stud. Mycol.">
        <title>101 Dothideomycetes genomes: a test case for predicting lifestyles and emergence of pathogens.</title>
        <authorList>
            <person name="Haridas S."/>
            <person name="Albert R."/>
            <person name="Binder M."/>
            <person name="Bloem J."/>
            <person name="Labutti K."/>
            <person name="Salamov A."/>
            <person name="Andreopoulos B."/>
            <person name="Baker S."/>
            <person name="Barry K."/>
            <person name="Bills G."/>
            <person name="Bluhm B."/>
            <person name="Cannon C."/>
            <person name="Castanera R."/>
            <person name="Culley D."/>
            <person name="Daum C."/>
            <person name="Ezra D."/>
            <person name="Gonzalez J."/>
            <person name="Henrissat B."/>
            <person name="Kuo A."/>
            <person name="Liang C."/>
            <person name="Lipzen A."/>
            <person name="Lutzoni F."/>
            <person name="Magnuson J."/>
            <person name="Mondo S."/>
            <person name="Nolan M."/>
            <person name="Ohm R."/>
            <person name="Pangilinan J."/>
            <person name="Park H.-J."/>
            <person name="Ramirez L."/>
            <person name="Alfaro M."/>
            <person name="Sun H."/>
            <person name="Tritt A."/>
            <person name="Yoshinaga Y."/>
            <person name="Zwiers L.-H."/>
            <person name="Turgeon B."/>
            <person name="Goodwin S."/>
            <person name="Spatafora J."/>
            <person name="Crous P."/>
            <person name="Grigoriev I."/>
        </authorList>
    </citation>
    <scope>NUCLEOTIDE SEQUENCE</scope>
    <source>
        <strain evidence="2">CBS 109.77</strain>
    </source>
</reference>
<feature type="non-terminal residue" evidence="2">
    <location>
        <position position="290"/>
    </location>
</feature>
<proteinExistence type="predicted"/>
<dbReference type="EMBL" id="MU002650">
    <property type="protein sequence ID" value="KAF2785830.1"/>
    <property type="molecule type" value="Genomic_DNA"/>
</dbReference>
<gene>
    <name evidence="2" type="ORF">K505DRAFT_221415</name>
</gene>